<dbReference type="RefSeq" id="WP_004500753.1">
    <property type="nucleotide sequence ID" value="NZ_AFLV02000081.1"/>
</dbReference>
<dbReference type="Pfam" id="PF12704">
    <property type="entry name" value="MacB_PCD"/>
    <property type="match status" value="1"/>
</dbReference>
<feature type="domain" description="ABC3 transporter permease C-terminal" evidence="7">
    <location>
        <begin position="712"/>
        <end position="824"/>
    </location>
</feature>
<feature type="transmembrane region" description="Helical" evidence="6">
    <location>
        <begin position="757"/>
        <end position="781"/>
    </location>
</feature>
<accession>A0A828YYA8</accession>
<feature type="domain" description="ABC3 transporter permease C-terminal" evidence="7">
    <location>
        <begin position="253"/>
        <end position="376"/>
    </location>
</feature>
<feature type="transmembrane region" description="Helical" evidence="6">
    <location>
        <begin position="801"/>
        <end position="822"/>
    </location>
</feature>
<feature type="transmembrane region" description="Helical" evidence="6">
    <location>
        <begin position="295"/>
        <end position="320"/>
    </location>
</feature>
<reference evidence="9 10" key="1">
    <citation type="submission" date="2012-10" db="EMBL/GenBank/DDBJ databases">
        <authorList>
            <person name="Harkins D.M."/>
            <person name="Durkin A.S."/>
            <person name="Brinkac L.M."/>
            <person name="Haft D.H."/>
            <person name="Selengut J.D."/>
            <person name="Sanka R."/>
            <person name="DePew J."/>
            <person name="Purushe J."/>
            <person name="Whelen A.C."/>
            <person name="Vinetz J.M."/>
            <person name="Sutton G.G."/>
            <person name="Nierman W.C."/>
            <person name="Fouts D.E."/>
        </authorList>
    </citation>
    <scope>NUCLEOTIDE SEQUENCE [LARGE SCALE GENOMIC DNA]</scope>
    <source>
        <strain evidence="9 10">2006001853</strain>
    </source>
</reference>
<evidence type="ECO:0000259" key="7">
    <source>
        <dbReference type="Pfam" id="PF02687"/>
    </source>
</evidence>
<evidence type="ECO:0000313" key="9">
    <source>
        <dbReference type="EMBL" id="EKR62395.1"/>
    </source>
</evidence>
<dbReference type="InterPro" id="IPR038766">
    <property type="entry name" value="Membrane_comp_ABC_pdt"/>
</dbReference>
<dbReference type="GO" id="GO:0005886">
    <property type="term" value="C:plasma membrane"/>
    <property type="evidence" value="ECO:0007669"/>
    <property type="project" value="UniProtKB-SubCell"/>
</dbReference>
<dbReference type="Proteomes" id="UP000001338">
    <property type="component" value="Unassembled WGS sequence"/>
</dbReference>
<dbReference type="AlphaFoldDB" id="A0A828YYA8"/>
<protein>
    <submittedName>
        <fullName evidence="9">Efflux ABC transporter, permease protein</fullName>
    </submittedName>
</protein>
<dbReference type="EMBL" id="AFLV02000081">
    <property type="protein sequence ID" value="EKR62395.1"/>
    <property type="molecule type" value="Genomic_DNA"/>
</dbReference>
<comment type="subcellular location">
    <subcellularLocation>
        <location evidence="1">Cell membrane</location>
        <topology evidence="1">Multi-pass membrane protein</topology>
    </subcellularLocation>
</comment>
<evidence type="ECO:0000256" key="3">
    <source>
        <dbReference type="ARBA" id="ARBA00022692"/>
    </source>
</evidence>
<feature type="transmembrane region" description="Helical" evidence="6">
    <location>
        <begin position="710"/>
        <end position="729"/>
    </location>
</feature>
<feature type="transmembrane region" description="Helical" evidence="6">
    <location>
        <begin position="473"/>
        <end position="496"/>
    </location>
</feature>
<evidence type="ECO:0000256" key="5">
    <source>
        <dbReference type="ARBA" id="ARBA00023136"/>
    </source>
</evidence>
<feature type="transmembrane region" description="Helical" evidence="6">
    <location>
        <begin position="420"/>
        <end position="452"/>
    </location>
</feature>
<sequence length="832" mass="93224">MSFRIYTLFLFEYFRSHKLGAFFALAGISLGVGLFISTGANGMKAEKSLTDFAMGYFQGKYKIKISSSLGDQNLPVSLIHDLSKDPSLNWIVKIAPRFQKEVVLNDSVRGVFIGLDFLKESDEFLYKLEAQNFGTQNTRDTFSSVFISRSLSQKIGASKVDIRTNSKNFSVTELIVFDTEGGSILMEDIESAMERFETAGNVSFLLIQPDEFRSEQKRILEHKLGPDYRVETVEDIREKSGNALRSFQLNFLVISFISLIIALFMVSNTMSGLYVSREKELGILKTMGLSAGHTFSLFISQALFLGILGSSIGLGLGFLFSKLDFFSPEATSVDLSYLKTYNTVPISTWLLGLGIGIVGSFLSAAVPSFRAGKISPVSILRESSSGTYRTNEFRLLSIGLLLLFVFTCIAFFPFRWKFPIFGLLGIGGIVVGFTLCFPWIFKIFVIFFFKLLERSDRSFVFMKVGLEEMKNQTLRNTLTSATLMLATSLVVCLSILADSYRRSLNDWVEAEFPAEFTIINTANLAAGIQGGVPIHLLNELSQIPEVKSLDGFCVNTRVETDRGNFTIHAYTFSTHDREDSPERLIEAENEILISSNMAYLQNFNVGDSILIETKFGKKEFKVRGIKEHFFSERGTIMMDIKNYEKFFGLNGYNSIKIFLKKDADQRQSEESISKILAQNSFLKLLNVKELRELYTKGVDRVFGVLETLKTTAFIIAMLSLISSLFHNLISKKNTLGILKYLGADLGQLGKILLTESVFITIVSICFGILLASFLSPIVLYVVNKNAFGWTLKFTVSPEMPIFFLLLSPVLGILSCSVPLYTLQKLSFRISQE</sequence>
<dbReference type="PANTHER" id="PTHR30287">
    <property type="entry name" value="MEMBRANE COMPONENT OF PREDICTED ABC SUPERFAMILY METABOLITE UPTAKE TRANSPORTER"/>
    <property type="match status" value="1"/>
</dbReference>
<proteinExistence type="predicted"/>
<dbReference type="InterPro" id="IPR003838">
    <property type="entry name" value="ABC3_permease_C"/>
</dbReference>
<evidence type="ECO:0000256" key="1">
    <source>
        <dbReference type="ARBA" id="ARBA00004651"/>
    </source>
</evidence>
<evidence type="ECO:0000256" key="6">
    <source>
        <dbReference type="SAM" id="Phobius"/>
    </source>
</evidence>
<name>A0A828YYA8_9LEPT</name>
<keyword evidence="5 6" id="KW-0472">Membrane</keyword>
<dbReference type="PANTHER" id="PTHR30287:SF2">
    <property type="entry name" value="BLL1001 PROTEIN"/>
    <property type="match status" value="1"/>
</dbReference>
<organism evidence="9 10">
    <name type="scientific">Leptospira weilii str. 2006001853</name>
    <dbReference type="NCBI Taxonomy" id="1001589"/>
    <lineage>
        <taxon>Bacteria</taxon>
        <taxon>Pseudomonadati</taxon>
        <taxon>Spirochaetota</taxon>
        <taxon>Spirochaetia</taxon>
        <taxon>Leptospirales</taxon>
        <taxon>Leptospiraceae</taxon>
        <taxon>Leptospira</taxon>
    </lineage>
</organism>
<keyword evidence="3 6" id="KW-0812">Transmembrane</keyword>
<feature type="transmembrane region" description="Helical" evidence="6">
    <location>
        <begin position="249"/>
        <end position="275"/>
    </location>
</feature>
<evidence type="ECO:0000313" key="10">
    <source>
        <dbReference type="Proteomes" id="UP000001338"/>
    </source>
</evidence>
<keyword evidence="4 6" id="KW-1133">Transmembrane helix</keyword>
<evidence type="ECO:0000256" key="2">
    <source>
        <dbReference type="ARBA" id="ARBA00022475"/>
    </source>
</evidence>
<gene>
    <name evidence="9" type="ORF">LEP1GSC036_1569</name>
</gene>
<evidence type="ECO:0000256" key="4">
    <source>
        <dbReference type="ARBA" id="ARBA00022989"/>
    </source>
</evidence>
<feature type="transmembrane region" description="Helical" evidence="6">
    <location>
        <begin position="393"/>
        <end position="414"/>
    </location>
</feature>
<feature type="transmembrane region" description="Helical" evidence="6">
    <location>
        <begin position="21"/>
        <end position="40"/>
    </location>
</feature>
<feature type="transmembrane region" description="Helical" evidence="6">
    <location>
        <begin position="346"/>
        <end position="372"/>
    </location>
</feature>
<comment type="caution">
    <text evidence="9">The sequence shown here is derived from an EMBL/GenBank/DDBJ whole genome shotgun (WGS) entry which is preliminary data.</text>
</comment>
<keyword evidence="2" id="KW-1003">Cell membrane</keyword>
<evidence type="ECO:0000259" key="8">
    <source>
        <dbReference type="Pfam" id="PF12704"/>
    </source>
</evidence>
<dbReference type="InterPro" id="IPR025857">
    <property type="entry name" value="MacB_PCD"/>
</dbReference>
<feature type="domain" description="MacB-like periplasmic core" evidence="8">
    <location>
        <begin position="478"/>
        <end position="674"/>
    </location>
</feature>
<dbReference type="Pfam" id="PF02687">
    <property type="entry name" value="FtsX"/>
    <property type="match status" value="2"/>
</dbReference>